<evidence type="ECO:0000313" key="2">
    <source>
        <dbReference type="EMBL" id="MER6266408.1"/>
    </source>
</evidence>
<reference evidence="2 3" key="1">
    <citation type="submission" date="2024-06" db="EMBL/GenBank/DDBJ databases">
        <title>The Natural Products Discovery Center: Release of the First 8490 Sequenced Strains for Exploring Actinobacteria Biosynthetic Diversity.</title>
        <authorList>
            <person name="Kalkreuter E."/>
            <person name="Kautsar S.A."/>
            <person name="Yang D."/>
            <person name="Bader C.D."/>
            <person name="Teijaro C.N."/>
            <person name="Fluegel L."/>
            <person name="Davis C.M."/>
            <person name="Simpson J.R."/>
            <person name="Lauterbach L."/>
            <person name="Steele A.D."/>
            <person name="Gui C."/>
            <person name="Meng S."/>
            <person name="Li G."/>
            <person name="Viehrig K."/>
            <person name="Ye F."/>
            <person name="Su P."/>
            <person name="Kiefer A.F."/>
            <person name="Nichols A."/>
            <person name="Cepeda A.J."/>
            <person name="Yan W."/>
            <person name="Fan B."/>
            <person name="Jiang Y."/>
            <person name="Adhikari A."/>
            <person name="Zheng C.-J."/>
            <person name="Schuster L."/>
            <person name="Cowan T.M."/>
            <person name="Smanski M.J."/>
            <person name="Chevrette M.G."/>
            <person name="De Carvalho L.P.S."/>
            <person name="Shen B."/>
        </authorList>
    </citation>
    <scope>NUCLEOTIDE SEQUENCE [LARGE SCALE GENOMIC DNA]</scope>
    <source>
        <strain evidence="2 3">NPDC001694</strain>
    </source>
</reference>
<feature type="transmembrane region" description="Helical" evidence="1">
    <location>
        <begin position="90"/>
        <end position="111"/>
    </location>
</feature>
<keyword evidence="1" id="KW-0472">Membrane</keyword>
<dbReference type="Proteomes" id="UP001490365">
    <property type="component" value="Unassembled WGS sequence"/>
</dbReference>
<keyword evidence="1" id="KW-0812">Transmembrane</keyword>
<dbReference type="EMBL" id="JBEOZM010000002">
    <property type="protein sequence ID" value="MER6266408.1"/>
    <property type="molecule type" value="Genomic_DNA"/>
</dbReference>
<keyword evidence="1" id="KW-1133">Transmembrane helix</keyword>
<organism evidence="2 3">
    <name type="scientific">Streptomyces sp. 900105755</name>
    <dbReference type="NCBI Taxonomy" id="3154389"/>
    <lineage>
        <taxon>Bacteria</taxon>
        <taxon>Bacillati</taxon>
        <taxon>Actinomycetota</taxon>
        <taxon>Actinomycetes</taxon>
        <taxon>Kitasatosporales</taxon>
        <taxon>Streptomycetaceae</taxon>
        <taxon>Streptomyces</taxon>
    </lineage>
</organism>
<dbReference type="RefSeq" id="WP_351955109.1">
    <property type="nucleotide sequence ID" value="NZ_JBEOZM010000002.1"/>
</dbReference>
<keyword evidence="3" id="KW-1185">Reference proteome</keyword>
<protein>
    <recommendedName>
        <fullName evidence="4">SMODS and SLOG-associating 2TM effector domain-containing protein</fullName>
    </recommendedName>
</protein>
<evidence type="ECO:0000256" key="1">
    <source>
        <dbReference type="SAM" id="Phobius"/>
    </source>
</evidence>
<name>A0ABV1T8Q2_9ACTN</name>
<sequence length="115" mass="13279">MTAREEERALVAQVEGHLLLAATREEGRMAAARLADRFEWLTDSQRTDLERHFETEYVALARLSWQRTTRRAGQLRHEYESRYRSLRQRLLVGFLLACALPTATILLTLAARAPL</sequence>
<evidence type="ECO:0008006" key="4">
    <source>
        <dbReference type="Google" id="ProtNLM"/>
    </source>
</evidence>
<comment type="caution">
    <text evidence="2">The sequence shown here is derived from an EMBL/GenBank/DDBJ whole genome shotgun (WGS) entry which is preliminary data.</text>
</comment>
<accession>A0ABV1T8Q2</accession>
<proteinExistence type="predicted"/>
<gene>
    <name evidence="2" type="ORF">ABT211_03770</name>
</gene>
<evidence type="ECO:0000313" key="3">
    <source>
        <dbReference type="Proteomes" id="UP001490365"/>
    </source>
</evidence>